<reference evidence="3" key="1">
    <citation type="submission" date="2018-06" db="EMBL/GenBank/DDBJ databases">
        <authorList>
            <person name="Zhirakovskaya E."/>
        </authorList>
    </citation>
    <scope>NUCLEOTIDE SEQUENCE</scope>
</reference>
<accession>A0A3B1DKI8</accession>
<feature type="domain" description="Glycosyl transferase family 1" evidence="1">
    <location>
        <begin position="183"/>
        <end position="346"/>
    </location>
</feature>
<evidence type="ECO:0000259" key="1">
    <source>
        <dbReference type="Pfam" id="PF00534"/>
    </source>
</evidence>
<evidence type="ECO:0000313" key="3">
    <source>
        <dbReference type="EMBL" id="VAX36564.1"/>
    </source>
</evidence>
<dbReference type="InterPro" id="IPR001296">
    <property type="entry name" value="Glyco_trans_1"/>
</dbReference>
<dbReference type="Pfam" id="PF13439">
    <property type="entry name" value="Glyco_transf_4"/>
    <property type="match status" value="1"/>
</dbReference>
<feature type="domain" description="Glycosyltransferase subfamily 4-like N-terminal" evidence="2">
    <location>
        <begin position="20"/>
        <end position="174"/>
    </location>
</feature>
<dbReference type="Gene3D" id="3.40.50.2000">
    <property type="entry name" value="Glycogen Phosphorylase B"/>
    <property type="match status" value="2"/>
</dbReference>
<dbReference type="InterPro" id="IPR028098">
    <property type="entry name" value="Glyco_trans_4-like_N"/>
</dbReference>
<dbReference type="AlphaFoldDB" id="A0A3B1DKI8"/>
<protein>
    <recommendedName>
        <fullName evidence="4">Glycosyltransferase</fullName>
    </recommendedName>
</protein>
<evidence type="ECO:0000259" key="2">
    <source>
        <dbReference type="Pfam" id="PF13439"/>
    </source>
</evidence>
<dbReference type="SUPFAM" id="SSF53756">
    <property type="entry name" value="UDP-Glycosyltransferase/glycogen phosphorylase"/>
    <property type="match status" value="1"/>
</dbReference>
<dbReference type="PANTHER" id="PTHR12526">
    <property type="entry name" value="GLYCOSYLTRANSFERASE"/>
    <property type="match status" value="1"/>
</dbReference>
<name>A0A3B1DKI8_9ZZZZ</name>
<dbReference type="GO" id="GO:0016757">
    <property type="term" value="F:glycosyltransferase activity"/>
    <property type="evidence" value="ECO:0007669"/>
    <property type="project" value="InterPro"/>
</dbReference>
<dbReference type="Pfam" id="PF00534">
    <property type="entry name" value="Glycos_transf_1"/>
    <property type="match status" value="1"/>
</dbReference>
<dbReference type="PANTHER" id="PTHR12526:SF630">
    <property type="entry name" value="GLYCOSYLTRANSFERASE"/>
    <property type="match status" value="1"/>
</dbReference>
<evidence type="ECO:0008006" key="4">
    <source>
        <dbReference type="Google" id="ProtNLM"/>
    </source>
</evidence>
<organism evidence="3">
    <name type="scientific">hydrothermal vent metagenome</name>
    <dbReference type="NCBI Taxonomy" id="652676"/>
    <lineage>
        <taxon>unclassified sequences</taxon>
        <taxon>metagenomes</taxon>
        <taxon>ecological metagenomes</taxon>
    </lineage>
</organism>
<gene>
    <name evidence="3" type="ORF">MNBD_PLANCTO02-1982</name>
</gene>
<sequence>MTTPELPIRIAYCITELDSGGAERALVQLVTRLNRKEWEPQVFCLSGHGALVETLEEAGVPVVCLQPTGKVSPLTLLRFVKALRQFRPHILHTYLFHANIAGRIAAFFARVPVVLSGIRVAEKRSKQPLRIDRWTQWLVDMNVCVSRDVAQFSIKEAKLSPRKIVTIPNGVDAQKFIHATAADFSQFEIPPESKTVIIVGRLDPQKNPQIILEVAHRLIKEQPDLHFLFVGDGILKEELMNAVVQQNLNAHIHFAGSRNDVPSLLKEADCFVLPSLWEGMPNALLEAMAAGLPLITTRVEGTAELIEDGLNGLLIEPDSVEELTLALQSILEAPEASTAMGEMAQQTVTKGFTWDTVLSSHEEIYHSLLTR</sequence>
<proteinExistence type="predicted"/>
<dbReference type="EMBL" id="UOGL01000064">
    <property type="protein sequence ID" value="VAX36564.1"/>
    <property type="molecule type" value="Genomic_DNA"/>
</dbReference>